<dbReference type="SUPFAM" id="SSF51445">
    <property type="entry name" value="(Trans)glycosidases"/>
    <property type="match status" value="1"/>
</dbReference>
<dbReference type="PROSITE" id="PS00653">
    <property type="entry name" value="GLYCOSYL_HYDROL_F1_2"/>
    <property type="match status" value="1"/>
</dbReference>
<comment type="similarity">
    <text evidence="1 4">Belongs to the glycosyl hydrolase 1 family.</text>
</comment>
<dbReference type="PROSITE" id="PS51257">
    <property type="entry name" value="PROKAR_LIPOPROTEIN"/>
    <property type="match status" value="1"/>
</dbReference>
<dbReference type="InterPro" id="IPR033132">
    <property type="entry name" value="GH_1_N_CS"/>
</dbReference>
<evidence type="ECO:0000256" key="4">
    <source>
        <dbReference type="RuleBase" id="RU003690"/>
    </source>
</evidence>
<dbReference type="GO" id="GO:0005975">
    <property type="term" value="P:carbohydrate metabolic process"/>
    <property type="evidence" value="ECO:0007669"/>
    <property type="project" value="InterPro"/>
</dbReference>
<feature type="signal peptide" evidence="5">
    <location>
        <begin position="1"/>
        <end position="25"/>
    </location>
</feature>
<protein>
    <submittedName>
        <fullName evidence="6">Beta-glucosidase 18-like</fullName>
    </submittedName>
</protein>
<evidence type="ECO:0000256" key="2">
    <source>
        <dbReference type="ARBA" id="ARBA00022801"/>
    </source>
</evidence>
<dbReference type="PANTHER" id="PTHR10353:SF175">
    <property type="entry name" value="BETA-GLUCOSIDASE 18-LIKE ISOFORM X1"/>
    <property type="match status" value="1"/>
</dbReference>
<dbReference type="Gene3D" id="3.20.20.80">
    <property type="entry name" value="Glycosidases"/>
    <property type="match status" value="1"/>
</dbReference>
<name>A0AAD8N0F5_9APIA</name>
<comment type="caution">
    <text evidence="6">The sequence shown here is derived from an EMBL/GenBank/DDBJ whole genome shotgun (WGS) entry which is preliminary data.</text>
</comment>
<evidence type="ECO:0000256" key="5">
    <source>
        <dbReference type="SAM" id="SignalP"/>
    </source>
</evidence>
<dbReference type="InterPro" id="IPR001360">
    <property type="entry name" value="Glyco_hydro_1"/>
</dbReference>
<dbReference type="PRINTS" id="PR00131">
    <property type="entry name" value="GLHYDRLASE1"/>
</dbReference>
<reference evidence="6" key="2">
    <citation type="submission" date="2023-05" db="EMBL/GenBank/DDBJ databases">
        <authorList>
            <person name="Schelkunov M.I."/>
        </authorList>
    </citation>
    <scope>NUCLEOTIDE SEQUENCE</scope>
    <source>
        <strain evidence="6">Hsosn_3</strain>
        <tissue evidence="6">Leaf</tissue>
    </source>
</reference>
<evidence type="ECO:0000313" key="7">
    <source>
        <dbReference type="Proteomes" id="UP001237642"/>
    </source>
</evidence>
<keyword evidence="3" id="KW-0326">Glycosidase</keyword>
<feature type="chain" id="PRO_5042225322" evidence="5">
    <location>
        <begin position="26"/>
        <end position="530"/>
    </location>
</feature>
<keyword evidence="2" id="KW-0378">Hydrolase</keyword>
<accession>A0AAD8N0F5</accession>
<dbReference type="InterPro" id="IPR017853">
    <property type="entry name" value="GH"/>
</dbReference>
<evidence type="ECO:0000256" key="3">
    <source>
        <dbReference type="ARBA" id="ARBA00023295"/>
    </source>
</evidence>
<dbReference type="AlphaFoldDB" id="A0AAD8N0F5"/>
<dbReference type="Proteomes" id="UP001237642">
    <property type="component" value="Unassembled WGS sequence"/>
</dbReference>
<organism evidence="6 7">
    <name type="scientific">Heracleum sosnowskyi</name>
    <dbReference type="NCBI Taxonomy" id="360622"/>
    <lineage>
        <taxon>Eukaryota</taxon>
        <taxon>Viridiplantae</taxon>
        <taxon>Streptophyta</taxon>
        <taxon>Embryophyta</taxon>
        <taxon>Tracheophyta</taxon>
        <taxon>Spermatophyta</taxon>
        <taxon>Magnoliopsida</taxon>
        <taxon>eudicotyledons</taxon>
        <taxon>Gunneridae</taxon>
        <taxon>Pentapetalae</taxon>
        <taxon>asterids</taxon>
        <taxon>campanulids</taxon>
        <taxon>Apiales</taxon>
        <taxon>Apiaceae</taxon>
        <taxon>Apioideae</taxon>
        <taxon>apioid superclade</taxon>
        <taxon>Tordylieae</taxon>
        <taxon>Tordyliinae</taxon>
        <taxon>Heracleum</taxon>
    </lineage>
</organism>
<dbReference type="Pfam" id="PF00232">
    <property type="entry name" value="Glyco_hydro_1"/>
    <property type="match status" value="1"/>
</dbReference>
<proteinExistence type="inferred from homology"/>
<keyword evidence="5" id="KW-0732">Signal</keyword>
<keyword evidence="7" id="KW-1185">Reference proteome</keyword>
<dbReference type="FunFam" id="3.20.20.80:FF:000020">
    <property type="entry name" value="Beta-glucosidase 12"/>
    <property type="match status" value="1"/>
</dbReference>
<sequence length="530" mass="60625">MEVKLYSQILFLCLLLFSCAHLVAYAKIEEEIKRSDFPAGFLFGAATSSYQIEGGYLEDGKSLSNWDAFCHLNGSIQNGDDGFVSVDHYHRYLEDIQILHSLGVDAYRFSISWARVLPSGRFGEVNPVGIMFYNNIIDNLLAKGIEPFVTIHHHDYPQELEDRYGAWLSPLMQEDFTYFAEICFKSFGDRVKHWSTINEPNLFVEMAYGRGVYPPAHCSEPFGNCSFGNSDVEPLIVMHNMLLAHGQVAKLYKDCFKSEQGGVVGTVIHMFMYEPLTDDKLDQEAAIRALAFNVGWALDPLIFGDYPPEMHQYLGSELPQFSLEEIKYINGSLDFIGVNHYSSIYTKDCTQSHCPLGGDHAIKGFTYTTGERDGVPIGKRTGMDRFFVVPEGMEKIINYVKNRYHNMPMYVTENGYPSPQHQTLHDTMQDLDRIEFHKAYLASLAKALRNGADVRGYFVWTLMDDFEWDHGYNIKLGLYYVDPNTLDRIPKLSSDWYKQFLSNDSLDDKWNNQGKIILKKKQKFTTICNS</sequence>
<gene>
    <name evidence="6" type="ORF">POM88_006913</name>
</gene>
<evidence type="ECO:0000256" key="1">
    <source>
        <dbReference type="ARBA" id="ARBA00010838"/>
    </source>
</evidence>
<dbReference type="EMBL" id="JAUIZM010000002">
    <property type="protein sequence ID" value="KAK1397050.1"/>
    <property type="molecule type" value="Genomic_DNA"/>
</dbReference>
<reference evidence="6" key="1">
    <citation type="submission" date="2023-02" db="EMBL/GenBank/DDBJ databases">
        <title>Genome of toxic invasive species Heracleum sosnowskyi carries increased number of genes despite the absence of recent whole-genome duplications.</title>
        <authorList>
            <person name="Schelkunov M."/>
            <person name="Shtratnikova V."/>
            <person name="Makarenko M."/>
            <person name="Klepikova A."/>
            <person name="Omelchenko D."/>
            <person name="Novikova G."/>
            <person name="Obukhova E."/>
            <person name="Bogdanov V."/>
            <person name="Penin A."/>
            <person name="Logacheva M."/>
        </authorList>
    </citation>
    <scope>NUCLEOTIDE SEQUENCE</scope>
    <source>
        <strain evidence="6">Hsosn_3</strain>
        <tissue evidence="6">Leaf</tissue>
    </source>
</reference>
<evidence type="ECO:0000313" key="6">
    <source>
        <dbReference type="EMBL" id="KAK1397050.1"/>
    </source>
</evidence>
<dbReference type="PANTHER" id="PTHR10353">
    <property type="entry name" value="GLYCOSYL HYDROLASE"/>
    <property type="match status" value="1"/>
</dbReference>
<dbReference type="GO" id="GO:0008422">
    <property type="term" value="F:beta-glucosidase activity"/>
    <property type="evidence" value="ECO:0007669"/>
    <property type="project" value="TreeGrafter"/>
</dbReference>